<keyword evidence="3" id="KW-1185">Reference proteome</keyword>
<proteinExistence type="predicted"/>
<dbReference type="Gramene" id="Bo3g034070.1">
    <property type="protein sequence ID" value="Bo3g034070.1"/>
    <property type="gene ID" value="Bo3g034070"/>
</dbReference>
<accession>A0A0D3B5T2</accession>
<dbReference type="HOGENOM" id="CLU_934908_0_0_1"/>
<dbReference type="EnsemblPlants" id="Bo3g034070.1">
    <property type="protein sequence ID" value="Bo3g034070.1"/>
    <property type="gene ID" value="Bo3g034070"/>
</dbReference>
<name>A0A0D3B5T2_BRAOL</name>
<sequence length="298" mass="33118">MCLLFIGLKRSGSVGLELFLNETPVLPEALVDDGIGVPSISFCLQPRKTTRSKTRGGCRRRKRTVTVSSESKDWKNKRHAKVKGGYMKKLQSDGFSGTVALSCDSISNTYQLLIKVKAIVEVKWRFCSVLSFSRSPISCQIIVAVNLVIPSFTAEVPVKQCPFFSFPLSTPKIFSAPHLAMEPQKDSATANWAAALLHYAVEEAMEASLAAVDRPRGAASNTSNEGSVGSVNMVLILKQEVKHLQHKLEEARADLNAKEARIQELEYSKIEYEFEGIFRERSKLESSTWCQERGVCRQ</sequence>
<organism evidence="2 3">
    <name type="scientific">Brassica oleracea var. oleracea</name>
    <dbReference type="NCBI Taxonomy" id="109376"/>
    <lineage>
        <taxon>Eukaryota</taxon>
        <taxon>Viridiplantae</taxon>
        <taxon>Streptophyta</taxon>
        <taxon>Embryophyta</taxon>
        <taxon>Tracheophyta</taxon>
        <taxon>Spermatophyta</taxon>
        <taxon>Magnoliopsida</taxon>
        <taxon>eudicotyledons</taxon>
        <taxon>Gunneridae</taxon>
        <taxon>Pentapetalae</taxon>
        <taxon>rosids</taxon>
        <taxon>malvids</taxon>
        <taxon>Brassicales</taxon>
        <taxon>Brassicaceae</taxon>
        <taxon>Brassiceae</taxon>
        <taxon>Brassica</taxon>
    </lineage>
</organism>
<protein>
    <submittedName>
        <fullName evidence="2">Uncharacterized protein</fullName>
    </submittedName>
</protein>
<dbReference type="Proteomes" id="UP000032141">
    <property type="component" value="Chromosome C3"/>
</dbReference>
<reference evidence="2 3" key="1">
    <citation type="journal article" date="2014" name="Genome Biol.">
        <title>Transcriptome and methylome profiling reveals relics of genome dominance in the mesopolyploid Brassica oleracea.</title>
        <authorList>
            <person name="Parkin I.A."/>
            <person name="Koh C."/>
            <person name="Tang H."/>
            <person name="Robinson S.J."/>
            <person name="Kagale S."/>
            <person name="Clarke W.E."/>
            <person name="Town C.D."/>
            <person name="Nixon J."/>
            <person name="Krishnakumar V."/>
            <person name="Bidwell S.L."/>
            <person name="Denoeud F."/>
            <person name="Belcram H."/>
            <person name="Links M.G."/>
            <person name="Just J."/>
            <person name="Clarke C."/>
            <person name="Bender T."/>
            <person name="Huebert T."/>
            <person name="Mason A.S."/>
            <person name="Pires J.C."/>
            <person name="Barker G."/>
            <person name="Moore J."/>
            <person name="Walley P.G."/>
            <person name="Manoli S."/>
            <person name="Batley J."/>
            <person name="Edwards D."/>
            <person name="Nelson M.N."/>
            <person name="Wang X."/>
            <person name="Paterson A.H."/>
            <person name="King G."/>
            <person name="Bancroft I."/>
            <person name="Chalhoub B."/>
            <person name="Sharpe A.G."/>
        </authorList>
    </citation>
    <scope>NUCLEOTIDE SEQUENCE</scope>
    <source>
        <strain evidence="2 3">cv. TO1000</strain>
    </source>
</reference>
<dbReference type="AlphaFoldDB" id="A0A0D3B5T2"/>
<keyword evidence="1" id="KW-0175">Coiled coil</keyword>
<evidence type="ECO:0000313" key="3">
    <source>
        <dbReference type="Proteomes" id="UP000032141"/>
    </source>
</evidence>
<evidence type="ECO:0000313" key="2">
    <source>
        <dbReference type="EnsemblPlants" id="Bo3g034070.1"/>
    </source>
</evidence>
<reference evidence="2" key="2">
    <citation type="submission" date="2015-03" db="UniProtKB">
        <authorList>
            <consortium name="EnsemblPlants"/>
        </authorList>
    </citation>
    <scope>IDENTIFICATION</scope>
</reference>
<feature type="coiled-coil region" evidence="1">
    <location>
        <begin position="234"/>
        <end position="268"/>
    </location>
</feature>
<evidence type="ECO:0000256" key="1">
    <source>
        <dbReference type="SAM" id="Coils"/>
    </source>
</evidence>